<keyword evidence="2" id="KW-1185">Reference proteome</keyword>
<accession>A0ABV2FM02</accession>
<evidence type="ECO:0000313" key="1">
    <source>
        <dbReference type="EMBL" id="MET3559557.1"/>
    </source>
</evidence>
<comment type="caution">
    <text evidence="1">The sequence shown here is derived from an EMBL/GenBank/DDBJ whole genome shotgun (WGS) entry which is preliminary data.</text>
</comment>
<dbReference type="RefSeq" id="WP_354185187.1">
    <property type="nucleotide sequence ID" value="NZ_JBEPLT010000001.1"/>
</dbReference>
<dbReference type="Proteomes" id="UP001549112">
    <property type="component" value="Unassembled WGS sequence"/>
</dbReference>
<name>A0ABV2FM02_9HYPH</name>
<sequence length="209" mass="23464">MLENCPLIGISLKSAKLRPISILELPRKTFIILTLSHYSANYWKSIRSLSGGAKRNRSVSYPQRAATLRKNMMIEPMTIAVSLSSGGISGVLPNIYPTKINNKNMKDAIVINFVNRITGLRINKRKRNIFNIFANILPTMENTLRIIAIRIGRLETGFFSSFIFSLLVDRVSITPSIFVSIECFKLYDTFLFLKEGVPASVIYATVATL</sequence>
<reference evidence="1 2" key="1">
    <citation type="submission" date="2024-06" db="EMBL/GenBank/DDBJ databases">
        <title>Genomic Encyclopedia of Type Strains, Phase IV (KMG-IV): sequencing the most valuable type-strain genomes for metagenomic binning, comparative biology and taxonomic classification.</title>
        <authorList>
            <person name="Goeker M."/>
        </authorList>
    </citation>
    <scope>NUCLEOTIDE SEQUENCE [LARGE SCALE GENOMIC DNA]</scope>
    <source>
        <strain evidence="1 2">DSM 23650</strain>
    </source>
</reference>
<protein>
    <submittedName>
        <fullName evidence="1">Uncharacterized protein</fullName>
    </submittedName>
</protein>
<dbReference type="EMBL" id="JBEPLT010000001">
    <property type="protein sequence ID" value="MET3559557.1"/>
    <property type="molecule type" value="Genomic_DNA"/>
</dbReference>
<organism evidence="1 2">
    <name type="scientific">Bartonella japonica</name>
    <dbReference type="NCBI Taxonomy" id="357761"/>
    <lineage>
        <taxon>Bacteria</taxon>
        <taxon>Pseudomonadati</taxon>
        <taxon>Pseudomonadota</taxon>
        <taxon>Alphaproteobacteria</taxon>
        <taxon>Hyphomicrobiales</taxon>
        <taxon>Bartonellaceae</taxon>
        <taxon>Bartonella</taxon>
    </lineage>
</organism>
<evidence type="ECO:0000313" key="2">
    <source>
        <dbReference type="Proteomes" id="UP001549112"/>
    </source>
</evidence>
<proteinExistence type="predicted"/>
<gene>
    <name evidence="1" type="ORF">ABID39_000227</name>
</gene>